<protein>
    <submittedName>
        <fullName evidence="6">Site-specific integrase</fullName>
    </submittedName>
</protein>
<keyword evidence="4" id="KW-0233">DNA recombination</keyword>
<dbReference type="EMBL" id="JAIUJR010000011">
    <property type="protein sequence ID" value="MCA0133756.1"/>
    <property type="molecule type" value="Genomic_DNA"/>
</dbReference>
<keyword evidence="7" id="KW-1185">Reference proteome</keyword>
<evidence type="ECO:0000256" key="2">
    <source>
        <dbReference type="ARBA" id="ARBA00022908"/>
    </source>
</evidence>
<dbReference type="PROSITE" id="PS51898">
    <property type="entry name" value="TYR_RECOMBINASE"/>
    <property type="match status" value="1"/>
</dbReference>
<accession>A0ABS7XUR1</accession>
<dbReference type="RefSeq" id="WP_224531479.1">
    <property type="nucleotide sequence ID" value="NZ_JAIUJR010000011.1"/>
</dbReference>
<dbReference type="SUPFAM" id="SSF56349">
    <property type="entry name" value="DNA breaking-rejoining enzymes"/>
    <property type="match status" value="1"/>
</dbReference>
<evidence type="ECO:0000256" key="3">
    <source>
        <dbReference type="ARBA" id="ARBA00023125"/>
    </source>
</evidence>
<dbReference type="Pfam" id="PF00589">
    <property type="entry name" value="Phage_integrase"/>
    <property type="match status" value="1"/>
</dbReference>
<name>A0ABS7XUR1_9FLAO</name>
<reference evidence="7" key="1">
    <citation type="submission" date="2023-07" db="EMBL/GenBank/DDBJ databases">
        <authorList>
            <person name="Yue Y."/>
        </authorList>
    </citation>
    <scope>NUCLEOTIDE SEQUENCE [LARGE SCALE GENOMIC DNA]</scope>
    <source>
        <strain evidence="7">D23</strain>
    </source>
</reference>
<dbReference type="InterPro" id="IPR002104">
    <property type="entry name" value="Integrase_catalytic"/>
</dbReference>
<dbReference type="InterPro" id="IPR004107">
    <property type="entry name" value="Integrase_SAM-like_N"/>
</dbReference>
<dbReference type="InterPro" id="IPR013762">
    <property type="entry name" value="Integrase-like_cat_sf"/>
</dbReference>
<evidence type="ECO:0000313" key="7">
    <source>
        <dbReference type="Proteomes" id="UP001198901"/>
    </source>
</evidence>
<sequence length="377" mass="44487">MKNRVQITLKPLWHNNRKLVTVHFDFNEEVENYVKVFDGMRYSRTYITYYTVFTNTMVNELFEYFRTKKWYVDYSAFKQNTSIYKKEVYYIDNYKLPELSNDRQNEIQKFRKWLQQKRFSKNTVHTYVEVTGLFLRYLELKGIEDISARSIEQFNYDFIFKTKKSVSYQNQCISGIKQFIDFKQLDIDNVEIKRPNKDKKLPSVLSKQEVKAILDSTTNLKHRTLLSVVYSAGLRIGEALNLRPDDIDTARGLILIRSAKGRKDRFTLLAPSLVPLLESYKQHYQPKRFLFEGRSGEAYTQVSARQVLRKALRLTGITKYVTLHTLRHSFATHLLEGGTDIRYIQELLGHNSPKTTMIYTHVSSTNLTEIINPFDNL</sequence>
<keyword evidence="2" id="KW-0229">DNA integration</keyword>
<dbReference type="Gene3D" id="1.10.443.10">
    <property type="entry name" value="Intergrase catalytic core"/>
    <property type="match status" value="1"/>
</dbReference>
<comment type="similarity">
    <text evidence="1">Belongs to the 'phage' integrase family.</text>
</comment>
<proteinExistence type="inferred from homology"/>
<dbReference type="Proteomes" id="UP001198901">
    <property type="component" value="Unassembled WGS sequence"/>
</dbReference>
<dbReference type="PANTHER" id="PTHR30349">
    <property type="entry name" value="PHAGE INTEGRASE-RELATED"/>
    <property type="match status" value="1"/>
</dbReference>
<comment type="caution">
    <text evidence="6">The sequence shown here is derived from an EMBL/GenBank/DDBJ whole genome shotgun (WGS) entry which is preliminary data.</text>
</comment>
<organism evidence="6 7">
    <name type="scientific">Winogradskyella alexanderae</name>
    <dbReference type="NCBI Taxonomy" id="2877123"/>
    <lineage>
        <taxon>Bacteria</taxon>
        <taxon>Pseudomonadati</taxon>
        <taxon>Bacteroidota</taxon>
        <taxon>Flavobacteriia</taxon>
        <taxon>Flavobacteriales</taxon>
        <taxon>Flavobacteriaceae</taxon>
        <taxon>Winogradskyella</taxon>
    </lineage>
</organism>
<evidence type="ECO:0000256" key="4">
    <source>
        <dbReference type="ARBA" id="ARBA00023172"/>
    </source>
</evidence>
<keyword evidence="3" id="KW-0238">DNA-binding</keyword>
<evidence type="ECO:0000259" key="5">
    <source>
        <dbReference type="PROSITE" id="PS51898"/>
    </source>
</evidence>
<dbReference type="PANTHER" id="PTHR30349:SF41">
    <property type="entry name" value="INTEGRASE_RECOMBINASE PROTEIN MJ0367-RELATED"/>
    <property type="match status" value="1"/>
</dbReference>
<gene>
    <name evidence="6" type="ORF">LBU54_14255</name>
</gene>
<dbReference type="Pfam" id="PF13495">
    <property type="entry name" value="Phage_int_SAM_4"/>
    <property type="match status" value="1"/>
</dbReference>
<evidence type="ECO:0000313" key="6">
    <source>
        <dbReference type="EMBL" id="MCA0133756.1"/>
    </source>
</evidence>
<dbReference type="Gene3D" id="1.10.150.130">
    <property type="match status" value="1"/>
</dbReference>
<dbReference type="InterPro" id="IPR011010">
    <property type="entry name" value="DNA_brk_join_enz"/>
</dbReference>
<dbReference type="InterPro" id="IPR050090">
    <property type="entry name" value="Tyrosine_recombinase_XerCD"/>
</dbReference>
<feature type="domain" description="Tyr recombinase" evidence="5">
    <location>
        <begin position="200"/>
        <end position="372"/>
    </location>
</feature>
<evidence type="ECO:0000256" key="1">
    <source>
        <dbReference type="ARBA" id="ARBA00008857"/>
    </source>
</evidence>
<dbReference type="InterPro" id="IPR010998">
    <property type="entry name" value="Integrase_recombinase_N"/>
</dbReference>